<dbReference type="PATRIC" id="fig|1590.143.peg.18"/>
<dbReference type="GeneID" id="77217857"/>
<evidence type="ECO:0000313" key="1">
    <source>
        <dbReference type="EMBL" id="ODO61416.1"/>
    </source>
</evidence>
<sequence>MQKPMPVAVTNIADNITHQPAYMTIVLNDHKYSTARKKTPFILKALNEGAAAHGRLTITPSRLSLADERGTVFQTLAPIPTVITDVELGLYRSIVRQLGNGVRMKARYTLAVTLTSDTATYQMLNTDLSVLKPLLAWITDFHLHLTDSLQLATSDIDWPNLTADQFEALTKGTPYFAWQQTIGAHW</sequence>
<name>A0A0G9FJ98_LACPN</name>
<proteinExistence type="predicted"/>
<protein>
    <submittedName>
        <fullName evidence="1">Uncharacterized protein</fullName>
    </submittedName>
</protein>
<dbReference type="Proteomes" id="UP000094892">
    <property type="component" value="Unassembled WGS sequence"/>
</dbReference>
<organism evidence="1 2">
    <name type="scientific">Lactiplantibacillus plantarum</name>
    <name type="common">Lactobacillus plantarum</name>
    <dbReference type="NCBI Taxonomy" id="1590"/>
    <lineage>
        <taxon>Bacteria</taxon>
        <taxon>Bacillati</taxon>
        <taxon>Bacillota</taxon>
        <taxon>Bacilli</taxon>
        <taxon>Lactobacillales</taxon>
        <taxon>Lactobacillaceae</taxon>
        <taxon>Lactiplantibacillus</taxon>
    </lineage>
</organism>
<gene>
    <name evidence="1" type="ORF">LPJSA22_01394</name>
</gene>
<evidence type="ECO:0000313" key="2">
    <source>
        <dbReference type="Proteomes" id="UP000094892"/>
    </source>
</evidence>
<dbReference type="RefSeq" id="WP_003643095.1">
    <property type="nucleotide sequence ID" value="NZ_AP018405.1"/>
</dbReference>
<accession>A0A0G9FJ98</accession>
<dbReference type="AlphaFoldDB" id="A0A0G9FJ98"/>
<reference evidence="1 2" key="1">
    <citation type="submission" date="2016-08" db="EMBL/GenBank/DDBJ databases">
        <title>Genome sequencing of Lactobacillus plantarum JSA22, isolated from fermented soybean paste.</title>
        <authorList>
            <person name="Choi H.S."/>
        </authorList>
    </citation>
    <scope>NUCLEOTIDE SEQUENCE [LARGE SCALE GENOMIC DNA]</scope>
    <source>
        <strain evidence="1 2">JSA22</strain>
    </source>
</reference>
<dbReference type="EMBL" id="MCOL01000001">
    <property type="protein sequence ID" value="ODO61416.1"/>
    <property type="molecule type" value="Genomic_DNA"/>
</dbReference>
<comment type="caution">
    <text evidence="1">The sequence shown here is derived from an EMBL/GenBank/DDBJ whole genome shotgun (WGS) entry which is preliminary data.</text>
</comment>